<feature type="active site" description="Charge relay system" evidence="5">
    <location>
        <position position="524"/>
    </location>
</feature>
<dbReference type="Gene3D" id="2.60.120.1290">
    <property type="match status" value="1"/>
</dbReference>
<dbReference type="SUPFAM" id="SSF52743">
    <property type="entry name" value="Subtilisin-like"/>
    <property type="match status" value="1"/>
</dbReference>
<organism evidence="9 10">
    <name type="scientific">Ventrimonas faecis</name>
    <dbReference type="NCBI Taxonomy" id="3133170"/>
    <lineage>
        <taxon>Bacteria</taxon>
        <taxon>Bacillati</taxon>
        <taxon>Bacillota</taxon>
        <taxon>Clostridia</taxon>
        <taxon>Lachnospirales</taxon>
        <taxon>Lachnospiraceae</taxon>
        <taxon>Ventrimonas</taxon>
    </lineage>
</organism>
<evidence type="ECO:0000256" key="6">
    <source>
        <dbReference type="RuleBase" id="RU003355"/>
    </source>
</evidence>
<evidence type="ECO:0000259" key="7">
    <source>
        <dbReference type="Pfam" id="PF00082"/>
    </source>
</evidence>
<dbReference type="InterPro" id="IPR041365">
    <property type="entry name" value="CspB_prodomain"/>
</dbReference>
<dbReference type="GO" id="GO:0016787">
    <property type="term" value="F:hydrolase activity"/>
    <property type="evidence" value="ECO:0007669"/>
    <property type="project" value="UniProtKB-KW"/>
</dbReference>
<dbReference type="Gene3D" id="3.30.70.2980">
    <property type="match status" value="1"/>
</dbReference>
<keyword evidence="10" id="KW-1185">Reference proteome</keyword>
<comment type="caution">
    <text evidence="9">The sequence shown here is derived from an EMBL/GenBank/DDBJ whole genome shotgun (WGS) entry which is preliminary data.</text>
</comment>
<evidence type="ECO:0000256" key="5">
    <source>
        <dbReference type="PROSITE-ProRule" id="PRU01240"/>
    </source>
</evidence>
<evidence type="ECO:0000259" key="8">
    <source>
        <dbReference type="Pfam" id="PF18425"/>
    </source>
</evidence>
<dbReference type="Gene3D" id="3.40.50.200">
    <property type="entry name" value="Peptidase S8/S53 domain"/>
    <property type="match status" value="1"/>
</dbReference>
<sequence>MPVNQKLENLLNLSLDTTAEERSRSSELETGYNPEEQTWELIVKYSGSLDAARELGALVEEMRNEYAILTVKESQIPLISALPQIEYIEKPKRLFFAINQAKAASCVNILQETPPYLSGRGVLIAVLDSGIDYFHEAFRREDGTTRILELWDQTQNRIYTEAEINRALESGSREAARQVVSSADVSGHGTAVAGIAAGDSRGGAAERNFESGGRSNGVAGGSTVPGMYRGIAYESDLLVVKLGTARPDGFPRTTELMRAVNYAVSFAAERFLPLIINISFGNTYGSHDGTSLLETFLDDIGNYGRTTILVGSGNEGAASGHTSGTLQMRRTEEVEFTVSSYESSFSIQLWKAYSDQFTVSLQAPSGERFGPFSEELGPVRFRYRKTQILLYYGKPGPYSTAQELYFDFIPDEGSYVEEGIWTFFLRPVSLVCGRYDFWLPSAGILNTATRFLRPTPDTTLTIPSTASKVITVGAYNSFYNSYADFSGRGFTRLTSQVKPDIAAPGVNITAPAVNGGYQSVTGTSFATPVASGAAALLMQWGIVNGNDPFLYGEKVKAYLRRGARKLPGIAEYPNPMVGYGTLCVRDSLP</sequence>
<comment type="similarity">
    <text evidence="1 5 6">Belongs to the peptidase S8 family.</text>
</comment>
<dbReference type="PROSITE" id="PS00138">
    <property type="entry name" value="SUBTILASE_SER"/>
    <property type="match status" value="1"/>
</dbReference>
<dbReference type="EC" id="3.4.-.-" evidence="9"/>
<dbReference type="PROSITE" id="PS00136">
    <property type="entry name" value="SUBTILASE_ASP"/>
    <property type="match status" value="1"/>
</dbReference>
<feature type="domain" description="Csp protease B prodomain" evidence="8">
    <location>
        <begin position="5"/>
        <end position="92"/>
    </location>
</feature>
<proteinExistence type="inferred from homology"/>
<evidence type="ECO:0000313" key="9">
    <source>
        <dbReference type="EMBL" id="MEQ2564126.1"/>
    </source>
</evidence>
<dbReference type="InterPro" id="IPR000209">
    <property type="entry name" value="Peptidase_S8/S53_dom"/>
</dbReference>
<dbReference type="InterPro" id="IPR015500">
    <property type="entry name" value="Peptidase_S8_subtilisin-rel"/>
</dbReference>
<dbReference type="PIRSF" id="PIRSF037894">
    <property type="entry name" value="Subtilisin_rel_CspABC"/>
    <property type="match status" value="1"/>
</dbReference>
<dbReference type="InterPro" id="IPR036852">
    <property type="entry name" value="Peptidase_S8/S53_dom_sf"/>
</dbReference>
<feature type="domain" description="Peptidase S8/S53" evidence="7">
    <location>
        <begin position="457"/>
        <end position="580"/>
    </location>
</feature>
<dbReference type="PROSITE" id="PS51892">
    <property type="entry name" value="SUBTILASE"/>
    <property type="match status" value="1"/>
</dbReference>
<dbReference type="InterPro" id="IPR023828">
    <property type="entry name" value="Peptidase_S8_Ser-AS"/>
</dbReference>
<evidence type="ECO:0000313" key="10">
    <source>
        <dbReference type="Proteomes" id="UP001437460"/>
    </source>
</evidence>
<dbReference type="PANTHER" id="PTHR43806:SF11">
    <property type="entry name" value="CEREVISIN-RELATED"/>
    <property type="match status" value="1"/>
</dbReference>
<dbReference type="PRINTS" id="PR00723">
    <property type="entry name" value="SUBTILISIN"/>
</dbReference>
<dbReference type="Proteomes" id="UP001437460">
    <property type="component" value="Unassembled WGS sequence"/>
</dbReference>
<evidence type="ECO:0000256" key="4">
    <source>
        <dbReference type="ARBA" id="ARBA00022825"/>
    </source>
</evidence>
<dbReference type="InterPro" id="IPR017310">
    <property type="entry name" value="Pept_S8A_subtilisin_clostridia"/>
</dbReference>
<evidence type="ECO:0000256" key="3">
    <source>
        <dbReference type="ARBA" id="ARBA00022801"/>
    </source>
</evidence>
<dbReference type="InterPro" id="IPR050131">
    <property type="entry name" value="Peptidase_S8_subtilisin-like"/>
</dbReference>
<protein>
    <submittedName>
        <fullName evidence="9">S8 family peptidase</fullName>
        <ecNumber evidence="9">3.4.-.-</ecNumber>
    </submittedName>
</protein>
<evidence type="ECO:0000256" key="1">
    <source>
        <dbReference type="ARBA" id="ARBA00011073"/>
    </source>
</evidence>
<dbReference type="PANTHER" id="PTHR43806">
    <property type="entry name" value="PEPTIDASE S8"/>
    <property type="match status" value="1"/>
</dbReference>
<gene>
    <name evidence="9" type="ORF">WMO41_13305</name>
</gene>
<accession>A0ABV1HP80</accession>
<dbReference type="PROSITE" id="PS00137">
    <property type="entry name" value="SUBTILASE_HIS"/>
    <property type="match status" value="1"/>
</dbReference>
<keyword evidence="3 5" id="KW-0378">Hydrolase</keyword>
<dbReference type="CDD" id="cd07478">
    <property type="entry name" value="Peptidases_S8_CspA-like"/>
    <property type="match status" value="1"/>
</dbReference>
<dbReference type="Pfam" id="PF00082">
    <property type="entry name" value="Peptidase_S8"/>
    <property type="match status" value="2"/>
</dbReference>
<evidence type="ECO:0000256" key="2">
    <source>
        <dbReference type="ARBA" id="ARBA00022670"/>
    </source>
</evidence>
<dbReference type="RefSeq" id="WP_349230177.1">
    <property type="nucleotide sequence ID" value="NZ_JBBMFJ010000032.1"/>
</dbReference>
<reference evidence="9 10" key="1">
    <citation type="submission" date="2024-03" db="EMBL/GenBank/DDBJ databases">
        <title>Human intestinal bacterial collection.</title>
        <authorList>
            <person name="Pauvert C."/>
            <person name="Hitch T.C.A."/>
            <person name="Clavel T."/>
        </authorList>
    </citation>
    <scope>NUCLEOTIDE SEQUENCE [LARGE SCALE GENOMIC DNA]</scope>
    <source>
        <strain evidence="9 10">CLA-AP-H27</strain>
    </source>
</reference>
<feature type="active site" description="Charge relay system" evidence="5">
    <location>
        <position position="128"/>
    </location>
</feature>
<keyword evidence="2 5" id="KW-0645">Protease</keyword>
<dbReference type="InterPro" id="IPR023827">
    <property type="entry name" value="Peptidase_S8_Asp-AS"/>
</dbReference>
<keyword evidence="4 5" id="KW-0720">Serine protease</keyword>
<dbReference type="Pfam" id="PF18425">
    <property type="entry name" value="CspB_prodomain"/>
    <property type="match status" value="1"/>
</dbReference>
<feature type="domain" description="Peptidase S8/S53" evidence="7">
    <location>
        <begin position="119"/>
        <end position="343"/>
    </location>
</feature>
<dbReference type="EMBL" id="JBBMFJ010000032">
    <property type="protein sequence ID" value="MEQ2564126.1"/>
    <property type="molecule type" value="Genomic_DNA"/>
</dbReference>
<feature type="active site" description="Charge relay system" evidence="5">
    <location>
        <position position="188"/>
    </location>
</feature>
<dbReference type="InterPro" id="IPR022398">
    <property type="entry name" value="Peptidase_S8_His-AS"/>
</dbReference>
<name>A0ABV1HP80_9FIRM</name>
<dbReference type="InterPro" id="IPR034045">
    <property type="entry name" value="Pep_S8_CspA-like"/>
</dbReference>